<dbReference type="Gene3D" id="3.40.630.30">
    <property type="match status" value="1"/>
</dbReference>
<evidence type="ECO:0000259" key="2">
    <source>
        <dbReference type="PROSITE" id="PS51186"/>
    </source>
</evidence>
<feature type="compositionally biased region" description="Low complexity" evidence="1">
    <location>
        <begin position="62"/>
        <end position="71"/>
    </location>
</feature>
<organism evidence="3 4">
    <name type="scientific">Massariosphaeria phaeospora</name>
    <dbReference type="NCBI Taxonomy" id="100035"/>
    <lineage>
        <taxon>Eukaryota</taxon>
        <taxon>Fungi</taxon>
        <taxon>Dikarya</taxon>
        <taxon>Ascomycota</taxon>
        <taxon>Pezizomycotina</taxon>
        <taxon>Dothideomycetes</taxon>
        <taxon>Pleosporomycetidae</taxon>
        <taxon>Pleosporales</taxon>
        <taxon>Pleosporales incertae sedis</taxon>
        <taxon>Massariosphaeria</taxon>
    </lineage>
</organism>
<dbReference type="Pfam" id="PF00583">
    <property type="entry name" value="Acetyltransf_1"/>
    <property type="match status" value="1"/>
</dbReference>
<reference evidence="3 4" key="1">
    <citation type="submission" date="2020-01" db="EMBL/GenBank/DDBJ databases">
        <authorList>
            <consortium name="DOE Joint Genome Institute"/>
            <person name="Haridas S."/>
            <person name="Albert R."/>
            <person name="Binder M."/>
            <person name="Bloem J."/>
            <person name="Labutti K."/>
            <person name="Salamov A."/>
            <person name="Andreopoulos B."/>
            <person name="Baker S.E."/>
            <person name="Barry K."/>
            <person name="Bills G."/>
            <person name="Bluhm B.H."/>
            <person name="Cannon C."/>
            <person name="Castanera R."/>
            <person name="Culley D.E."/>
            <person name="Daum C."/>
            <person name="Ezra D."/>
            <person name="Gonzalez J.B."/>
            <person name="Henrissat B."/>
            <person name="Kuo A."/>
            <person name="Liang C."/>
            <person name="Lipzen A."/>
            <person name="Lutzoni F."/>
            <person name="Magnuson J."/>
            <person name="Mondo S."/>
            <person name="Nolan M."/>
            <person name="Ohm R."/>
            <person name="Pangilinan J."/>
            <person name="Park H.-J.H."/>
            <person name="Ramirez L."/>
            <person name="Alfaro M."/>
            <person name="Sun H."/>
            <person name="Tritt A."/>
            <person name="Yoshinaga Y."/>
            <person name="Zwiers L.-H.L."/>
            <person name="Turgeon B.G."/>
            <person name="Goodwin S.B."/>
            <person name="Spatafora J.W."/>
            <person name="Crous P.W."/>
            <person name="Grigoriev I.V."/>
        </authorList>
    </citation>
    <scope>NUCLEOTIDE SEQUENCE [LARGE SCALE GENOMIC DNA]</scope>
    <source>
        <strain evidence="3 4">CBS 611.86</strain>
    </source>
</reference>
<proteinExistence type="predicted"/>
<comment type="caution">
    <text evidence="3">The sequence shown here is derived from an EMBL/GenBank/DDBJ whole genome shotgun (WGS) entry which is preliminary data.</text>
</comment>
<dbReference type="CDD" id="cd04301">
    <property type="entry name" value="NAT_SF"/>
    <property type="match status" value="1"/>
</dbReference>
<dbReference type="OrthoDB" id="2129362at2759"/>
<feature type="compositionally biased region" description="Low complexity" evidence="1">
    <location>
        <begin position="23"/>
        <end position="36"/>
    </location>
</feature>
<dbReference type="AlphaFoldDB" id="A0A7C8LZT7"/>
<keyword evidence="4" id="KW-1185">Reference proteome</keyword>
<evidence type="ECO:0000313" key="4">
    <source>
        <dbReference type="Proteomes" id="UP000481861"/>
    </source>
</evidence>
<accession>A0A7C8LZT7</accession>
<dbReference type="PROSITE" id="PS51186">
    <property type="entry name" value="GNAT"/>
    <property type="match status" value="1"/>
</dbReference>
<feature type="compositionally biased region" description="Basic and acidic residues" evidence="1">
    <location>
        <begin position="88"/>
        <end position="99"/>
    </location>
</feature>
<dbReference type="SUPFAM" id="SSF55729">
    <property type="entry name" value="Acyl-CoA N-acyltransferases (Nat)"/>
    <property type="match status" value="1"/>
</dbReference>
<dbReference type="Proteomes" id="UP000481861">
    <property type="component" value="Unassembled WGS sequence"/>
</dbReference>
<dbReference type="InterPro" id="IPR000182">
    <property type="entry name" value="GNAT_dom"/>
</dbReference>
<name>A0A7C8LZT7_9PLEO</name>
<evidence type="ECO:0000256" key="1">
    <source>
        <dbReference type="SAM" id="MobiDB-lite"/>
    </source>
</evidence>
<protein>
    <recommendedName>
        <fullName evidence="2">N-acetyltransferase domain-containing protein</fullName>
    </recommendedName>
</protein>
<feature type="compositionally biased region" description="Pro residues" evidence="1">
    <location>
        <begin position="37"/>
        <end position="51"/>
    </location>
</feature>
<gene>
    <name evidence="3" type="ORF">BDV95DRAFT_269174</name>
</gene>
<feature type="domain" description="N-acetyltransferase" evidence="2">
    <location>
        <begin position="315"/>
        <end position="510"/>
    </location>
</feature>
<evidence type="ECO:0000313" key="3">
    <source>
        <dbReference type="EMBL" id="KAF2864980.1"/>
    </source>
</evidence>
<dbReference type="GO" id="GO:0016747">
    <property type="term" value="F:acyltransferase activity, transferring groups other than amino-acyl groups"/>
    <property type="evidence" value="ECO:0007669"/>
    <property type="project" value="InterPro"/>
</dbReference>
<dbReference type="EMBL" id="JAADJZ010000038">
    <property type="protein sequence ID" value="KAF2864980.1"/>
    <property type="molecule type" value="Genomic_DNA"/>
</dbReference>
<feature type="region of interest" description="Disordered" evidence="1">
    <location>
        <begin position="1"/>
        <end position="100"/>
    </location>
</feature>
<dbReference type="InterPro" id="IPR016181">
    <property type="entry name" value="Acyl_CoA_acyltransferase"/>
</dbReference>
<sequence length="532" mass="60082">MTTTSPTPCFIPPHLRKRTTTDPATSAKSPASSSLEPPAPAPKSPPSPPSSPELVLGAWDEPVPVAANAPPRNSKWPKQPPRRTPWPKNRDMRPVDHSSDGGVDCWENFSNGNSDPDRDVKQLIDWEGKWLPAPEQWNDRNGFTDRHFRDNIEAWINSTHKECTEFIIVEDAANLPTKEFGAGRELAPRFWIPVRIDGSAPQQFWESLPTRAPKPLSEVDLAEAQPWWDTYPDATPYLSPLDVPEARVDAREEENRRPGVSLSSIETGEKIKRAKQARIDRIMAKRNGPSPAPKVEVPPEALIVPDISLRPKVNIYLRPVSPTDVAQITDIYNYYVTNTIKANEFNARSHTHIAGRINDIINCGLPWIVAVDKALQPANHLFNFVHEKIVGFVSLDDHCDPGSMYRFTYEMEMFVHPGYLNKGVGKCLLDRLLSIVNTGYTAKRGYEWRCPGEYLRNDAGRVIKTINVTVPLDHDNVDEIKWVTAFFRAFDFRKSGHLMKMAYKLGKTVDVCIYQHHTTEEINSNAIPQRPL</sequence>